<sequence length="539" mass="58026">MPPHRNPRFFATREDGTMTPLVPVDELPAHISIRGVARTLEAGDTQGMTSCGVATRRTDPWDLEGLSTALPFVKGPEALAELKDSLTRVVNDETVTATTRLSVQAILYKGLAEAENVPTPSSTIVSNTVMSPLAPAFQANNGQIARPNGVHPKKIYCSYWIRHGECDYSQQGCLYKHDMPTQPELLEKLGLRDIPRWFREKHGVESLVHPVQQYRTTSRLAITEQSQSSTPGIQFPGTPTPEIKGPAPQPKQRSPFHGPPNGGAAHPRGPRNTSGWKSRQTKGKSILPASVLPETITSFHSSIYDSASTTDSTGYTEFLQRGALANAMVPISTQAQFVMPTLANPNANLMDTGSSYHSPSANVDNLTVSKDPFEHGFPDASNPVDKTHLRSKSRPSHQQHKLNHSSVDGGVKLPTDLYIQMGSFSALADLDGNNESAAGTQASSFSNQAVRSDSKSPLSDIVSESDPLEENDIRDAWGAVGTPISPPTARVTAPLPACAATRSIGSQPAGLVADSNQHQRSATVIRSFPSSYSNVSHTH</sequence>
<comment type="caution">
    <text evidence="4">The sequence shown here is derived from an EMBL/GenBank/DDBJ whole genome shotgun (WGS) entry which is preliminary data.</text>
</comment>
<reference evidence="5" key="1">
    <citation type="journal article" date="2017" name="Nat. Microbiol.">
        <title>Global analysis of biosynthetic gene clusters reveals vast potential of secondary metabolite production in Penicillium species.</title>
        <authorList>
            <person name="Nielsen J.C."/>
            <person name="Grijseels S."/>
            <person name="Prigent S."/>
            <person name="Ji B."/>
            <person name="Dainat J."/>
            <person name="Nielsen K.F."/>
            <person name="Frisvad J.C."/>
            <person name="Workman M."/>
            <person name="Nielsen J."/>
        </authorList>
    </citation>
    <scope>NUCLEOTIDE SEQUENCE [LARGE SCALE GENOMIC DNA]</scope>
    <source>
        <strain evidence="5">IBT 31811</strain>
    </source>
</reference>
<feature type="compositionally biased region" description="Basic residues" evidence="2">
    <location>
        <begin position="389"/>
        <end position="403"/>
    </location>
</feature>
<dbReference type="InterPro" id="IPR000571">
    <property type="entry name" value="Znf_CCCH"/>
</dbReference>
<dbReference type="EMBL" id="MDYN01000001">
    <property type="protein sequence ID" value="OQD91153.1"/>
    <property type="molecule type" value="Genomic_DNA"/>
</dbReference>
<feature type="compositionally biased region" description="Polar residues" evidence="2">
    <location>
        <begin position="435"/>
        <end position="457"/>
    </location>
</feature>
<evidence type="ECO:0000259" key="3">
    <source>
        <dbReference type="PROSITE" id="PS50103"/>
    </source>
</evidence>
<keyword evidence="5" id="KW-1185">Reference proteome</keyword>
<organism evidence="4 5">
    <name type="scientific">Penicillium antarcticum</name>
    <dbReference type="NCBI Taxonomy" id="416450"/>
    <lineage>
        <taxon>Eukaryota</taxon>
        <taxon>Fungi</taxon>
        <taxon>Dikarya</taxon>
        <taxon>Ascomycota</taxon>
        <taxon>Pezizomycotina</taxon>
        <taxon>Eurotiomycetes</taxon>
        <taxon>Eurotiomycetidae</taxon>
        <taxon>Eurotiales</taxon>
        <taxon>Aspergillaceae</taxon>
        <taxon>Penicillium</taxon>
    </lineage>
</organism>
<feature type="region of interest" description="Disordered" evidence="2">
    <location>
        <begin position="372"/>
        <end position="409"/>
    </location>
</feature>
<feature type="domain" description="C3H1-type" evidence="3">
    <location>
        <begin position="152"/>
        <end position="180"/>
    </location>
</feature>
<evidence type="ECO:0000256" key="2">
    <source>
        <dbReference type="SAM" id="MobiDB-lite"/>
    </source>
</evidence>
<gene>
    <name evidence="4" type="ORF">PENANT_c001G08256</name>
</gene>
<protein>
    <recommendedName>
        <fullName evidence="3">C3H1-type domain-containing protein</fullName>
    </recommendedName>
</protein>
<evidence type="ECO:0000256" key="1">
    <source>
        <dbReference type="PROSITE-ProRule" id="PRU00723"/>
    </source>
</evidence>
<dbReference type="GO" id="GO:0008270">
    <property type="term" value="F:zinc ion binding"/>
    <property type="evidence" value="ECO:0007669"/>
    <property type="project" value="UniProtKB-KW"/>
</dbReference>
<feature type="compositionally biased region" description="Polar residues" evidence="2">
    <location>
        <begin position="221"/>
        <end position="232"/>
    </location>
</feature>
<keyword evidence="1" id="KW-0862">Zinc</keyword>
<accession>A0A1V6QPK8</accession>
<evidence type="ECO:0000313" key="5">
    <source>
        <dbReference type="Proteomes" id="UP000191672"/>
    </source>
</evidence>
<dbReference type="Proteomes" id="UP000191672">
    <property type="component" value="Unassembled WGS sequence"/>
</dbReference>
<proteinExistence type="predicted"/>
<dbReference type="AlphaFoldDB" id="A0A1V6QPK8"/>
<feature type="zinc finger region" description="C3H1-type" evidence="1">
    <location>
        <begin position="152"/>
        <end position="180"/>
    </location>
</feature>
<keyword evidence="1" id="KW-0863">Zinc-finger</keyword>
<name>A0A1V6QPK8_9EURO</name>
<evidence type="ECO:0000313" key="4">
    <source>
        <dbReference type="EMBL" id="OQD91153.1"/>
    </source>
</evidence>
<feature type="region of interest" description="Disordered" evidence="2">
    <location>
        <begin position="221"/>
        <end position="289"/>
    </location>
</feature>
<dbReference type="PROSITE" id="PS50103">
    <property type="entry name" value="ZF_C3H1"/>
    <property type="match status" value="1"/>
</dbReference>
<dbReference type="STRING" id="416450.A0A1V6QPK8"/>
<feature type="region of interest" description="Disordered" evidence="2">
    <location>
        <begin position="435"/>
        <end position="467"/>
    </location>
</feature>
<keyword evidence="1" id="KW-0479">Metal-binding</keyword>